<keyword evidence="3" id="KW-1185">Reference proteome</keyword>
<evidence type="ECO:0000313" key="2">
    <source>
        <dbReference type="EMBL" id="KAK8054928.1"/>
    </source>
</evidence>
<accession>A0ABR1U7P5</accession>
<evidence type="ECO:0000256" key="1">
    <source>
        <dbReference type="SAM" id="SignalP"/>
    </source>
</evidence>
<keyword evidence="1" id="KW-0732">Signal</keyword>
<proteinExistence type="predicted"/>
<sequence length="123" mass="13544">MQLISALTLAMAGLASIVSANTCEEISNKDGSLYIIKADGVTDIPGTCGGLRDNLHGRACSIFPGQHKCGEVNGQLVMQFQTTYFCTHKNVQGAWWEATRNRFGDIQCKLSCQNREWVDECKK</sequence>
<dbReference type="EMBL" id="JAQQWK010000001">
    <property type="protein sequence ID" value="KAK8054928.1"/>
    <property type="molecule type" value="Genomic_DNA"/>
</dbReference>
<dbReference type="Proteomes" id="UP001444661">
    <property type="component" value="Unassembled WGS sequence"/>
</dbReference>
<protein>
    <submittedName>
        <fullName evidence="2">Uncharacterized protein</fullName>
    </submittedName>
</protein>
<organism evidence="2 3">
    <name type="scientific">Apiospora rasikravindrae</name>
    <dbReference type="NCBI Taxonomy" id="990691"/>
    <lineage>
        <taxon>Eukaryota</taxon>
        <taxon>Fungi</taxon>
        <taxon>Dikarya</taxon>
        <taxon>Ascomycota</taxon>
        <taxon>Pezizomycotina</taxon>
        <taxon>Sordariomycetes</taxon>
        <taxon>Xylariomycetidae</taxon>
        <taxon>Amphisphaeriales</taxon>
        <taxon>Apiosporaceae</taxon>
        <taxon>Apiospora</taxon>
    </lineage>
</organism>
<feature type="chain" id="PRO_5046459705" evidence="1">
    <location>
        <begin position="21"/>
        <end position="123"/>
    </location>
</feature>
<feature type="signal peptide" evidence="1">
    <location>
        <begin position="1"/>
        <end position="20"/>
    </location>
</feature>
<comment type="caution">
    <text evidence="2">The sequence shown here is derived from an EMBL/GenBank/DDBJ whole genome shotgun (WGS) entry which is preliminary data.</text>
</comment>
<name>A0ABR1U7P5_9PEZI</name>
<gene>
    <name evidence="2" type="ORF">PG993_000155</name>
</gene>
<reference evidence="2 3" key="1">
    <citation type="submission" date="2023-01" db="EMBL/GenBank/DDBJ databases">
        <title>Analysis of 21 Apiospora genomes using comparative genomics revels a genus with tremendous synthesis potential of carbohydrate active enzymes and secondary metabolites.</title>
        <authorList>
            <person name="Sorensen T."/>
        </authorList>
    </citation>
    <scope>NUCLEOTIDE SEQUENCE [LARGE SCALE GENOMIC DNA]</scope>
    <source>
        <strain evidence="2 3">CBS 33761</strain>
    </source>
</reference>
<evidence type="ECO:0000313" key="3">
    <source>
        <dbReference type="Proteomes" id="UP001444661"/>
    </source>
</evidence>